<reference evidence="2 3" key="1">
    <citation type="submission" date="2019-05" db="EMBL/GenBank/DDBJ databases">
        <title>Emergence of the Ug99 lineage of the wheat stem rust pathogen through somatic hybridization.</title>
        <authorList>
            <person name="Li F."/>
            <person name="Upadhyaya N.M."/>
            <person name="Sperschneider J."/>
            <person name="Matny O."/>
            <person name="Nguyen-Phuc H."/>
            <person name="Mago R."/>
            <person name="Raley C."/>
            <person name="Miller M.E."/>
            <person name="Silverstein K.A.T."/>
            <person name="Henningsen E."/>
            <person name="Hirsch C.D."/>
            <person name="Visser B."/>
            <person name="Pretorius Z.A."/>
            <person name="Steffenson B.J."/>
            <person name="Schwessinger B."/>
            <person name="Dodds P.N."/>
            <person name="Figueroa M."/>
        </authorList>
    </citation>
    <scope>NUCLEOTIDE SEQUENCE [LARGE SCALE GENOMIC DNA]</scope>
    <source>
        <strain evidence="2">21-0</strain>
    </source>
</reference>
<accession>A0A5B0P9S7</accession>
<evidence type="ECO:0000256" key="1">
    <source>
        <dbReference type="SAM" id="Phobius"/>
    </source>
</evidence>
<feature type="transmembrane region" description="Helical" evidence="1">
    <location>
        <begin position="12"/>
        <end position="30"/>
    </location>
</feature>
<sequence>MPGVRRKTERIFWARFIIPNNLLIHLVWAFQVNHELFFDQCAKIDHQGKELTKPIYRIFPRTYKVSERDNIMAYGFAPSESSYAPSFFKCRYDQASGLNVRRGAIRASPNKPINKLGA</sequence>
<comment type="caution">
    <text evidence="2">The sequence shown here is derived from an EMBL/GenBank/DDBJ whole genome shotgun (WGS) entry which is preliminary data.</text>
</comment>
<organism evidence="2 3">
    <name type="scientific">Puccinia graminis f. sp. tritici</name>
    <dbReference type="NCBI Taxonomy" id="56615"/>
    <lineage>
        <taxon>Eukaryota</taxon>
        <taxon>Fungi</taxon>
        <taxon>Dikarya</taxon>
        <taxon>Basidiomycota</taxon>
        <taxon>Pucciniomycotina</taxon>
        <taxon>Pucciniomycetes</taxon>
        <taxon>Pucciniales</taxon>
        <taxon>Pucciniaceae</taxon>
        <taxon>Puccinia</taxon>
    </lineage>
</organism>
<dbReference type="OrthoDB" id="2497186at2759"/>
<keyword evidence="1" id="KW-0472">Membrane</keyword>
<dbReference type="Proteomes" id="UP000324748">
    <property type="component" value="Unassembled WGS sequence"/>
</dbReference>
<keyword evidence="3" id="KW-1185">Reference proteome</keyword>
<dbReference type="EMBL" id="VSWC01000066">
    <property type="protein sequence ID" value="KAA1098327.1"/>
    <property type="molecule type" value="Genomic_DNA"/>
</dbReference>
<dbReference type="AlphaFoldDB" id="A0A5B0P9S7"/>
<keyword evidence="1" id="KW-0812">Transmembrane</keyword>
<keyword evidence="1" id="KW-1133">Transmembrane helix</keyword>
<gene>
    <name evidence="2" type="ORF">PGT21_033546</name>
</gene>
<protein>
    <submittedName>
        <fullName evidence="2">Uncharacterized protein</fullName>
    </submittedName>
</protein>
<evidence type="ECO:0000313" key="2">
    <source>
        <dbReference type="EMBL" id="KAA1098327.1"/>
    </source>
</evidence>
<name>A0A5B0P9S7_PUCGR</name>
<proteinExistence type="predicted"/>
<evidence type="ECO:0000313" key="3">
    <source>
        <dbReference type="Proteomes" id="UP000324748"/>
    </source>
</evidence>